<sequence>MGHHGGRARALLRELQAKDQNNNAGRGRYAAPRDAEREHAPPPTIQAAGHLLRAHYKGVIVARQAEPSSSTAVVVKTIVHVVLTNGSIVGRFTVATLPAVVSNSLLGVITIPADAKSPIIVPSLPKSSGASPTHPASVSQTQQAPSQSPVPSGTPWPGETKIPIPQPLPVSLNSSVHKLSSNISQAPPSTSTSSALPSSSLIPASSTLTSSSAKFTSSILSLLTHETSPSFSEFSSNLTTISSFSNSTTRSTTTSSSKLSSSTSSETSTEVNIGGDGRAPTDQAESLPTTPLNGPSRDAGEAGISKPQIIGAAVGSVSGVVLILLILLLAIHFRKRKSSQTRALSEAPQSSAPAVSGGNNDMSPRSSFLAANFFAPARALSRWRNSGQAIRQEEVAPAQRGFEKLGGRKLKSVLETGGDGYDNEFGASDKAYESGSLAKETAAGPSIPRIQQPEKEIGQSRVIPTPPLGRPVSQQSDTSEEILFRPSPARAITTESALSGTGLHPDARTSVMPHLSNPPPPRSPVRPRSGDALGRSYPHADSSRASRFTEGLN</sequence>
<dbReference type="EMBL" id="JALBCA010000175">
    <property type="protein sequence ID" value="KAI2381787.1"/>
    <property type="molecule type" value="Genomic_DNA"/>
</dbReference>
<evidence type="ECO:0000313" key="1">
    <source>
        <dbReference type="EMBL" id="KAI2381787.1"/>
    </source>
</evidence>
<comment type="caution">
    <text evidence="1">The sequence shown here is derived from an EMBL/GenBank/DDBJ whole genome shotgun (WGS) entry which is preliminary data.</text>
</comment>
<name>A0ACB8UPN9_9EURO</name>
<proteinExistence type="predicted"/>
<protein>
    <submittedName>
        <fullName evidence="1">Uncharacterized protein</fullName>
    </submittedName>
</protein>
<gene>
    <name evidence="1" type="ORF">LOY88_006590</name>
</gene>
<organism evidence="1">
    <name type="scientific">Ophidiomyces ophidiicola</name>
    <dbReference type="NCBI Taxonomy" id="1387563"/>
    <lineage>
        <taxon>Eukaryota</taxon>
        <taxon>Fungi</taxon>
        <taxon>Dikarya</taxon>
        <taxon>Ascomycota</taxon>
        <taxon>Pezizomycotina</taxon>
        <taxon>Eurotiomycetes</taxon>
        <taxon>Eurotiomycetidae</taxon>
        <taxon>Onygenales</taxon>
        <taxon>Onygenaceae</taxon>
        <taxon>Ophidiomyces</taxon>
    </lineage>
</organism>
<accession>A0ACB8UPN9</accession>
<reference evidence="1" key="1">
    <citation type="journal article" date="2022" name="bioRxiv">
        <title>Population genetic analysis of Ophidiomyces ophidiicola, the causative agent of snake fungal disease, indicates recent introductions to the USA.</title>
        <authorList>
            <person name="Ladner J.T."/>
            <person name="Palmer J.M."/>
            <person name="Ettinger C.L."/>
            <person name="Stajich J.E."/>
            <person name="Farrell T.M."/>
            <person name="Glorioso B.M."/>
            <person name="Lawson B."/>
            <person name="Price S.J."/>
            <person name="Stengle A.G."/>
            <person name="Grear D.A."/>
            <person name="Lorch J.M."/>
        </authorList>
    </citation>
    <scope>NUCLEOTIDE SEQUENCE</scope>
    <source>
        <strain evidence="1">NWHC 24266-5</strain>
    </source>
</reference>